<dbReference type="Proteomes" id="UP000434409">
    <property type="component" value="Unassembled WGS sequence"/>
</dbReference>
<accession>A0A6N7UQK5</accession>
<proteinExistence type="predicted"/>
<feature type="compositionally biased region" description="Polar residues" evidence="1">
    <location>
        <begin position="44"/>
        <end position="55"/>
    </location>
</feature>
<organism evidence="2 3">
    <name type="scientific">Suipraeoptans intestinalis</name>
    <dbReference type="NCBI Taxonomy" id="2606628"/>
    <lineage>
        <taxon>Bacteria</taxon>
        <taxon>Bacillati</taxon>
        <taxon>Bacillota</taxon>
        <taxon>Clostridia</taxon>
        <taxon>Lachnospirales</taxon>
        <taxon>Lachnospiraceae</taxon>
        <taxon>Suipraeoptans</taxon>
    </lineage>
</organism>
<dbReference type="RefSeq" id="WP_154475269.1">
    <property type="nucleotide sequence ID" value="NZ_VULY01000008.1"/>
</dbReference>
<dbReference type="EMBL" id="VULY01000008">
    <property type="protein sequence ID" value="MSR92791.1"/>
    <property type="molecule type" value="Genomic_DNA"/>
</dbReference>
<evidence type="ECO:0000313" key="2">
    <source>
        <dbReference type="EMBL" id="MSR92791.1"/>
    </source>
</evidence>
<protein>
    <submittedName>
        <fullName evidence="2">Uncharacterized protein</fullName>
    </submittedName>
</protein>
<name>A0A6N7UQK5_9FIRM</name>
<gene>
    <name evidence="2" type="ORF">FYJ34_00300</name>
</gene>
<keyword evidence="3" id="KW-1185">Reference proteome</keyword>
<comment type="caution">
    <text evidence="2">The sequence shown here is derived from an EMBL/GenBank/DDBJ whole genome shotgun (WGS) entry which is preliminary data.</text>
</comment>
<reference evidence="2 3" key="1">
    <citation type="submission" date="2019-08" db="EMBL/GenBank/DDBJ databases">
        <title>In-depth cultivation of the pig gut microbiome towards novel bacterial diversity and tailored functional studies.</title>
        <authorList>
            <person name="Wylensek D."/>
            <person name="Hitch T.C.A."/>
            <person name="Clavel T."/>
        </authorList>
    </citation>
    <scope>NUCLEOTIDE SEQUENCE [LARGE SCALE GENOMIC DNA]</scope>
    <source>
        <strain evidence="2 3">68-1-5</strain>
    </source>
</reference>
<feature type="region of interest" description="Disordered" evidence="1">
    <location>
        <begin position="42"/>
        <end position="64"/>
    </location>
</feature>
<evidence type="ECO:0000256" key="1">
    <source>
        <dbReference type="SAM" id="MobiDB-lite"/>
    </source>
</evidence>
<evidence type="ECO:0000313" key="3">
    <source>
        <dbReference type="Proteomes" id="UP000434409"/>
    </source>
</evidence>
<sequence length="603" mass="67215">MKGNRKKIAAGILAVAMLMTSILPGINLVYAEDHPAAAAGVSVEESQTGKATETESLAGGFGGLMEDSREVPEAAVERSAAEATGLREEDTEKIDLKIARLTENGLQELPEVWYTQQQVDSVVDLDVSGNTYSVDAPYLLIRVPKTDKITDLRFVDSQAGTTERYEDGEYNYVKYTYPRITGGTHYSYQYFFKFDGNHARNDDSIEVKAGLYQSDGTPIQETTHKYVVRTIGFALWSVHGNSGLINSEKKATENGHRYVVTGYVEQMGDAKTAPNTIPKTNVFSAIYPDKIEGVNESVGMEIPKNIKVVYTFPEDEPGMRADSVGVHGAGKHTKNIHDNKVEILLENVNFNKIGSPADWTNGRQAVGANIRLAPGAVSVNKDIPITIDYYKNVDENGNGGEYVGRRIETFYFKPVPYSQNGRFSYGKHSHADHYIGEEFVYIYSPEYHYLDGKIYKGAYRMNERGIPLRIRAVNVNNGSSYENRYSGGETTEIKAVYSRLDSAGVYFKSTTITTYATDEQNPYNAEHRQAVIDAINNGNTKLYGIDKAGTEHLIQEHVKYDTPVLIEDKHGNYEEIVVKFEKPIVLDNAGIQLRERVCCQRKK</sequence>
<dbReference type="AlphaFoldDB" id="A0A6N7UQK5"/>